<dbReference type="InterPro" id="IPR036877">
    <property type="entry name" value="SUI1_dom_sf"/>
</dbReference>
<dbReference type="CDD" id="cd11567">
    <property type="entry name" value="YciH_like"/>
    <property type="match status" value="1"/>
</dbReference>
<sequence length="119" mass="13629">MKVAKFTVFNRKMDLRDQLKNLFPDHIEQDFEMPEEKFVQNEPLVCRYEKKGRNGKPVTIIEGFEGPDDEIKKISKSIKTKLGIGGSEKDGSIIIQGDNRDKIRAILQEMGYKTKRVGG</sequence>
<dbReference type="PROSITE" id="PS50296">
    <property type="entry name" value="SUI1"/>
    <property type="match status" value="1"/>
</dbReference>
<dbReference type="Proteomes" id="UP000184335">
    <property type="component" value="Unassembled WGS sequence"/>
</dbReference>
<dbReference type="Pfam" id="PF01253">
    <property type="entry name" value="SUI1"/>
    <property type="match status" value="1"/>
</dbReference>
<dbReference type="InterPro" id="IPR001950">
    <property type="entry name" value="SUI1"/>
</dbReference>
<evidence type="ECO:0000313" key="4">
    <source>
        <dbReference type="EMBL" id="SHI57336.1"/>
    </source>
</evidence>
<keyword evidence="5" id="KW-1185">Reference proteome</keyword>
<gene>
    <name evidence="4" type="ORF">SAMN05443429_102266</name>
</gene>
<dbReference type="AlphaFoldDB" id="A0A1M6C8N7"/>
<name>A0A1M6C8N7_9FLAO</name>
<dbReference type="InterPro" id="IPR005872">
    <property type="entry name" value="SUI1_arc_bac"/>
</dbReference>
<dbReference type="GO" id="GO:0006417">
    <property type="term" value="P:regulation of translation"/>
    <property type="evidence" value="ECO:0007669"/>
    <property type="project" value="UniProtKB-KW"/>
</dbReference>
<keyword evidence="4" id="KW-0396">Initiation factor</keyword>
<dbReference type="EMBL" id="FQYI01000002">
    <property type="protein sequence ID" value="SHI57336.1"/>
    <property type="molecule type" value="Genomic_DNA"/>
</dbReference>
<keyword evidence="2" id="KW-0648">Protein biosynthesis</keyword>
<evidence type="ECO:0000256" key="2">
    <source>
        <dbReference type="ARBA" id="ARBA00022917"/>
    </source>
</evidence>
<reference evidence="4 5" key="1">
    <citation type="submission" date="2016-11" db="EMBL/GenBank/DDBJ databases">
        <authorList>
            <person name="Jaros S."/>
            <person name="Januszkiewicz K."/>
            <person name="Wedrychowicz H."/>
        </authorList>
    </citation>
    <scope>NUCLEOTIDE SEQUENCE [LARGE SCALE GENOMIC DNA]</scope>
    <source>
        <strain evidence="4 5">DSM 25479</strain>
    </source>
</reference>
<evidence type="ECO:0000259" key="3">
    <source>
        <dbReference type="PROSITE" id="PS50296"/>
    </source>
</evidence>
<protein>
    <submittedName>
        <fullName evidence="4">Translation initiation factor 1</fullName>
    </submittedName>
</protein>
<evidence type="ECO:0000256" key="1">
    <source>
        <dbReference type="ARBA" id="ARBA00022845"/>
    </source>
</evidence>
<keyword evidence="1" id="KW-0810">Translation regulation</keyword>
<dbReference type="SUPFAM" id="SSF55159">
    <property type="entry name" value="eIF1-like"/>
    <property type="match status" value="1"/>
</dbReference>
<dbReference type="Gene3D" id="3.30.780.10">
    <property type="entry name" value="SUI1-like domain"/>
    <property type="match status" value="1"/>
</dbReference>
<dbReference type="GO" id="GO:0003743">
    <property type="term" value="F:translation initiation factor activity"/>
    <property type="evidence" value="ECO:0007669"/>
    <property type="project" value="UniProtKB-KW"/>
</dbReference>
<dbReference type="STRING" id="1118202.SAMN05443429_102266"/>
<accession>A0A1M6C8N7</accession>
<feature type="domain" description="SUI1" evidence="3">
    <location>
        <begin position="45"/>
        <end position="111"/>
    </location>
</feature>
<proteinExistence type="predicted"/>
<organism evidence="4 5">
    <name type="scientific">Cruoricaptor ignavus</name>
    <dbReference type="NCBI Taxonomy" id="1118202"/>
    <lineage>
        <taxon>Bacteria</taxon>
        <taxon>Pseudomonadati</taxon>
        <taxon>Bacteroidota</taxon>
        <taxon>Flavobacteriia</taxon>
        <taxon>Flavobacteriales</taxon>
        <taxon>Weeksellaceae</taxon>
        <taxon>Cruoricaptor</taxon>
    </lineage>
</organism>
<evidence type="ECO:0000313" key="5">
    <source>
        <dbReference type="Proteomes" id="UP000184335"/>
    </source>
</evidence>